<evidence type="ECO:0000313" key="2">
    <source>
        <dbReference type="WBParaSite" id="nRc.2.0.1.t15393-RA"/>
    </source>
</evidence>
<proteinExistence type="predicted"/>
<organism evidence="1 2">
    <name type="scientific">Romanomermis culicivorax</name>
    <name type="common">Nematode worm</name>
    <dbReference type="NCBI Taxonomy" id="13658"/>
    <lineage>
        <taxon>Eukaryota</taxon>
        <taxon>Metazoa</taxon>
        <taxon>Ecdysozoa</taxon>
        <taxon>Nematoda</taxon>
        <taxon>Enoplea</taxon>
        <taxon>Dorylaimia</taxon>
        <taxon>Mermithida</taxon>
        <taxon>Mermithoidea</taxon>
        <taxon>Mermithidae</taxon>
        <taxon>Romanomermis</taxon>
    </lineage>
</organism>
<accession>A0A915IPN4</accession>
<sequence>MKDFNSIYSWDLLIPSVTVHAISNNQ</sequence>
<protein>
    <submittedName>
        <fullName evidence="2">Uncharacterized protein</fullName>
    </submittedName>
</protein>
<evidence type="ECO:0000313" key="1">
    <source>
        <dbReference type="Proteomes" id="UP000887565"/>
    </source>
</evidence>
<dbReference type="Proteomes" id="UP000887565">
    <property type="component" value="Unplaced"/>
</dbReference>
<keyword evidence="1" id="KW-1185">Reference proteome</keyword>
<name>A0A915IPN4_ROMCU</name>
<dbReference type="WBParaSite" id="nRc.2.0.1.t15393-RA">
    <property type="protein sequence ID" value="nRc.2.0.1.t15393-RA"/>
    <property type="gene ID" value="nRc.2.0.1.g15393"/>
</dbReference>
<reference evidence="2" key="1">
    <citation type="submission" date="2022-11" db="UniProtKB">
        <authorList>
            <consortium name="WormBaseParasite"/>
        </authorList>
    </citation>
    <scope>IDENTIFICATION</scope>
</reference>
<dbReference type="AlphaFoldDB" id="A0A915IPN4"/>